<evidence type="ECO:0000313" key="1">
    <source>
        <dbReference type="EMBL" id="KAJ1208513.1"/>
    </source>
</evidence>
<dbReference type="EMBL" id="JANPWB010000002">
    <property type="protein sequence ID" value="KAJ1208513.1"/>
    <property type="molecule type" value="Genomic_DNA"/>
</dbReference>
<reference evidence="1" key="1">
    <citation type="journal article" date="2022" name="bioRxiv">
        <title>Sequencing and chromosome-scale assembly of the giantPleurodeles waltlgenome.</title>
        <authorList>
            <person name="Brown T."/>
            <person name="Elewa A."/>
            <person name="Iarovenko S."/>
            <person name="Subramanian E."/>
            <person name="Araus A.J."/>
            <person name="Petzold A."/>
            <person name="Susuki M."/>
            <person name="Suzuki K.-i.T."/>
            <person name="Hayashi T."/>
            <person name="Toyoda A."/>
            <person name="Oliveira C."/>
            <person name="Osipova E."/>
            <person name="Leigh N.D."/>
            <person name="Simon A."/>
            <person name="Yun M.H."/>
        </authorList>
    </citation>
    <scope>NUCLEOTIDE SEQUENCE</scope>
    <source>
        <strain evidence="1">20211129_DDA</strain>
        <tissue evidence="1">Liver</tissue>
    </source>
</reference>
<keyword evidence="2" id="KW-1185">Reference proteome</keyword>
<sequence length="166" mass="18260">MHSLATTPAIPSGAVFVRYFCSPSGLLVVWTPRGPLPAAVAEGSIVELQTEVVSLRKQMVQVNSTVGRLETRLQDAEGRSRLNNIRLLVFPERAEGAKVEVFVDSWIKDELQPVGLSRVFVVEQAHRALVTPPRPGAPPRAISARLLNYKNRDCILREACESESGF</sequence>
<gene>
    <name evidence="1" type="ORF">NDU88_003898</name>
</gene>
<comment type="caution">
    <text evidence="1">The sequence shown here is derived from an EMBL/GenBank/DDBJ whole genome shotgun (WGS) entry which is preliminary data.</text>
</comment>
<name>A0AAV7W4S8_PLEWA</name>
<dbReference type="Proteomes" id="UP001066276">
    <property type="component" value="Chromosome 1_2"/>
</dbReference>
<protein>
    <submittedName>
        <fullName evidence="1">Uncharacterized protein</fullName>
    </submittedName>
</protein>
<proteinExistence type="predicted"/>
<dbReference type="PANTHER" id="PTHR11505">
    <property type="entry name" value="L1 TRANSPOSABLE ELEMENT-RELATED"/>
    <property type="match status" value="1"/>
</dbReference>
<dbReference type="AlphaFoldDB" id="A0AAV7W4S8"/>
<dbReference type="InterPro" id="IPR004244">
    <property type="entry name" value="Transposase_22"/>
</dbReference>
<dbReference type="Gene3D" id="3.30.70.1820">
    <property type="entry name" value="L1 transposable element, RRM domain"/>
    <property type="match status" value="1"/>
</dbReference>
<accession>A0AAV7W4S8</accession>
<evidence type="ECO:0000313" key="2">
    <source>
        <dbReference type="Proteomes" id="UP001066276"/>
    </source>
</evidence>
<organism evidence="1 2">
    <name type="scientific">Pleurodeles waltl</name>
    <name type="common">Iberian ribbed newt</name>
    <dbReference type="NCBI Taxonomy" id="8319"/>
    <lineage>
        <taxon>Eukaryota</taxon>
        <taxon>Metazoa</taxon>
        <taxon>Chordata</taxon>
        <taxon>Craniata</taxon>
        <taxon>Vertebrata</taxon>
        <taxon>Euteleostomi</taxon>
        <taxon>Amphibia</taxon>
        <taxon>Batrachia</taxon>
        <taxon>Caudata</taxon>
        <taxon>Salamandroidea</taxon>
        <taxon>Salamandridae</taxon>
        <taxon>Pleurodelinae</taxon>
        <taxon>Pleurodeles</taxon>
    </lineage>
</organism>